<name>A0ACC2V0T2_9TREE</name>
<sequence>MASKSKSKREETQAFLDELEADLTEPSPSVRAGAGGNSAAATTTTARTAAKTGKKRLTGATATPAAAAGSGAGSGKKDVSPAGQKESDDHPVPAAAARVATPTTERSATPRLSTDTVPTAASEGKPTRTSIDTASTAAATAGRGEKGEGKGDDPEADLAFLEAQLRVRPAVGAGGSRPVTPAAGGGGATIGTVLQAPTGPTLGGRKSLDGPSRSRTGTPVNEPTAAGAPATGGAAGAGWGSSWWSSASTIINTAKTVAREQVAHVARQADEVQLQARDVVAGATASAGPSLQGLVGGVTAGVGAAGNLESLAKGGLDSLGQLREQLGDRVKKGVDLDKLRSELLQRGQSALSEIINTVAPPISEHEVLQVWFSHDMKGYDGVENVVYSAVENIMRQTESTDLELFYSSPKPKQDRTSTDSKRSSTASGGEAERSINPVEGWDTAWEKTQEMMRGVKERMKVDPRKGHPNHKTSSASSLSPSKHLTFLVTLHDDVHSLQFSTVTQYAPADWMEVPYEVSDWVEERLVDVLRNGVENIVQEYVATRMNLKQLPGGASDSQTMPAAAGDESEEVTLEAAGTEAK</sequence>
<comment type="caution">
    <text evidence="1">The sequence shown here is derived from an EMBL/GenBank/DDBJ whole genome shotgun (WGS) entry which is preliminary data.</text>
</comment>
<dbReference type="EMBL" id="JASBWR010000129">
    <property type="protein sequence ID" value="KAJ9092949.1"/>
    <property type="molecule type" value="Genomic_DNA"/>
</dbReference>
<proteinExistence type="predicted"/>
<protein>
    <submittedName>
        <fullName evidence="1">Uncharacterized protein</fullName>
    </submittedName>
</protein>
<keyword evidence="2" id="KW-1185">Reference proteome</keyword>
<accession>A0ACC2V0T2</accession>
<dbReference type="Proteomes" id="UP001241377">
    <property type="component" value="Unassembled WGS sequence"/>
</dbReference>
<evidence type="ECO:0000313" key="1">
    <source>
        <dbReference type="EMBL" id="KAJ9092949.1"/>
    </source>
</evidence>
<gene>
    <name evidence="1" type="ORF">QFC19_008547</name>
</gene>
<organism evidence="1 2">
    <name type="scientific">Naganishia cerealis</name>
    <dbReference type="NCBI Taxonomy" id="610337"/>
    <lineage>
        <taxon>Eukaryota</taxon>
        <taxon>Fungi</taxon>
        <taxon>Dikarya</taxon>
        <taxon>Basidiomycota</taxon>
        <taxon>Agaricomycotina</taxon>
        <taxon>Tremellomycetes</taxon>
        <taxon>Filobasidiales</taxon>
        <taxon>Filobasidiaceae</taxon>
        <taxon>Naganishia</taxon>
    </lineage>
</organism>
<reference evidence="1" key="1">
    <citation type="submission" date="2023-04" db="EMBL/GenBank/DDBJ databases">
        <title>Draft Genome sequencing of Naganishia species isolated from polar environments using Oxford Nanopore Technology.</title>
        <authorList>
            <person name="Leo P."/>
            <person name="Venkateswaran K."/>
        </authorList>
    </citation>
    <scope>NUCLEOTIDE SEQUENCE</scope>
    <source>
        <strain evidence="1">MNA-CCFEE 5261</strain>
    </source>
</reference>
<evidence type="ECO:0000313" key="2">
    <source>
        <dbReference type="Proteomes" id="UP001241377"/>
    </source>
</evidence>